<evidence type="ECO:0000313" key="3">
    <source>
        <dbReference type="Proteomes" id="UP001189429"/>
    </source>
</evidence>
<feature type="non-terminal residue" evidence="2">
    <location>
        <position position="146"/>
    </location>
</feature>
<accession>A0ABN9RTJ6</accession>
<proteinExistence type="predicted"/>
<evidence type="ECO:0000256" key="1">
    <source>
        <dbReference type="SAM" id="MobiDB-lite"/>
    </source>
</evidence>
<feature type="region of interest" description="Disordered" evidence="1">
    <location>
        <begin position="31"/>
        <end position="52"/>
    </location>
</feature>
<protein>
    <submittedName>
        <fullName evidence="2">Uncharacterized protein</fullName>
    </submittedName>
</protein>
<organism evidence="2 3">
    <name type="scientific">Prorocentrum cordatum</name>
    <dbReference type="NCBI Taxonomy" id="2364126"/>
    <lineage>
        <taxon>Eukaryota</taxon>
        <taxon>Sar</taxon>
        <taxon>Alveolata</taxon>
        <taxon>Dinophyceae</taxon>
        <taxon>Prorocentrales</taxon>
        <taxon>Prorocentraceae</taxon>
        <taxon>Prorocentrum</taxon>
    </lineage>
</organism>
<sequence>MQADDCAEHDTSQYEFKHVLSEQVVYRMKRGTTKKEQSLPLQTEGDDDPDDNVIAKWSDGMTFEVQNYTNKMLEWYLQQQSRSKGNAYGACTIKSIGSDDSKDGAGWRLVTCSEKRKLADKTEAVSNMLRIFRTCKGKSSAKLQVT</sequence>
<comment type="caution">
    <text evidence="2">The sequence shown here is derived from an EMBL/GenBank/DDBJ whole genome shotgun (WGS) entry which is preliminary data.</text>
</comment>
<dbReference type="EMBL" id="CAUYUJ010007936">
    <property type="protein sequence ID" value="CAK0822400.1"/>
    <property type="molecule type" value="Genomic_DNA"/>
</dbReference>
<evidence type="ECO:0000313" key="2">
    <source>
        <dbReference type="EMBL" id="CAK0822400.1"/>
    </source>
</evidence>
<keyword evidence="3" id="KW-1185">Reference proteome</keyword>
<reference evidence="2" key="1">
    <citation type="submission" date="2023-10" db="EMBL/GenBank/DDBJ databases">
        <authorList>
            <person name="Chen Y."/>
            <person name="Shah S."/>
            <person name="Dougan E. K."/>
            <person name="Thang M."/>
            <person name="Chan C."/>
        </authorList>
    </citation>
    <scope>NUCLEOTIDE SEQUENCE [LARGE SCALE GENOMIC DNA]</scope>
</reference>
<name>A0ABN9RTJ6_9DINO</name>
<gene>
    <name evidence="2" type="ORF">PCOR1329_LOCUS23445</name>
</gene>
<dbReference type="Proteomes" id="UP001189429">
    <property type="component" value="Unassembled WGS sequence"/>
</dbReference>